<evidence type="ECO:0000313" key="2">
    <source>
        <dbReference type="EMBL" id="SFM39155.1"/>
    </source>
</evidence>
<proteinExistence type="predicted"/>
<keyword evidence="1" id="KW-1133">Transmembrane helix</keyword>
<keyword evidence="1" id="KW-0472">Membrane</keyword>
<organism evidence="2 3">
    <name type="scientific">Halopseudomonas yangmingensis</name>
    <dbReference type="NCBI Taxonomy" id="1720063"/>
    <lineage>
        <taxon>Bacteria</taxon>
        <taxon>Pseudomonadati</taxon>
        <taxon>Pseudomonadota</taxon>
        <taxon>Gammaproteobacteria</taxon>
        <taxon>Pseudomonadales</taxon>
        <taxon>Pseudomonadaceae</taxon>
        <taxon>Halopseudomonas</taxon>
    </lineage>
</organism>
<evidence type="ECO:0000313" key="3">
    <source>
        <dbReference type="Proteomes" id="UP000243629"/>
    </source>
</evidence>
<dbReference type="RefSeq" id="WP_093474059.1">
    <property type="nucleotide sequence ID" value="NZ_FOUI01000004.1"/>
</dbReference>
<accession>A0A1I4QHI3</accession>
<dbReference type="OrthoDB" id="7022561at2"/>
<dbReference type="EMBL" id="FOUI01000004">
    <property type="protein sequence ID" value="SFM39155.1"/>
    <property type="molecule type" value="Genomic_DNA"/>
</dbReference>
<dbReference type="STRING" id="1720063.SAMN05216217_104155"/>
<name>A0A1I4QHI3_9GAMM</name>
<keyword evidence="3" id="KW-1185">Reference proteome</keyword>
<keyword evidence="1" id="KW-0812">Transmembrane</keyword>
<feature type="transmembrane region" description="Helical" evidence="1">
    <location>
        <begin position="21"/>
        <end position="40"/>
    </location>
</feature>
<sequence length="106" mass="11778">MNKLKDELLATSLPAWRKKGFFLSIAAISLFPLFIAFYSARPDLAEGLWKTRHLIGIGLVQALAQLALAWYALKNPVPNYVLLSLLTITLMFQVTYGISVILLSLA</sequence>
<evidence type="ECO:0000256" key="1">
    <source>
        <dbReference type="SAM" id="Phobius"/>
    </source>
</evidence>
<dbReference type="Proteomes" id="UP000243629">
    <property type="component" value="Unassembled WGS sequence"/>
</dbReference>
<gene>
    <name evidence="2" type="ORF">SAMN05216217_104155</name>
</gene>
<feature type="transmembrane region" description="Helical" evidence="1">
    <location>
        <begin position="52"/>
        <end position="73"/>
    </location>
</feature>
<dbReference type="AlphaFoldDB" id="A0A1I4QHI3"/>
<feature type="transmembrane region" description="Helical" evidence="1">
    <location>
        <begin position="80"/>
        <end position="105"/>
    </location>
</feature>
<protein>
    <submittedName>
        <fullName evidence="2">Uncharacterized protein</fullName>
    </submittedName>
</protein>
<reference evidence="3" key="1">
    <citation type="submission" date="2016-10" db="EMBL/GenBank/DDBJ databases">
        <authorList>
            <person name="Varghese N."/>
            <person name="Submissions S."/>
        </authorList>
    </citation>
    <scope>NUCLEOTIDE SEQUENCE [LARGE SCALE GENOMIC DNA]</scope>
    <source>
        <strain evidence="3">DSM 24213</strain>
    </source>
</reference>